<dbReference type="PANTHER" id="PTHR12526:SF630">
    <property type="entry name" value="GLYCOSYLTRANSFERASE"/>
    <property type="match status" value="1"/>
</dbReference>
<dbReference type="RefSeq" id="WP_377506465.1">
    <property type="nucleotide sequence ID" value="NZ_JBHULU010000014.1"/>
</dbReference>
<reference evidence="3" key="1">
    <citation type="journal article" date="2019" name="Int. J. Syst. Evol. Microbiol.">
        <title>The Global Catalogue of Microorganisms (GCM) 10K type strain sequencing project: providing services to taxonomists for standard genome sequencing and annotation.</title>
        <authorList>
            <consortium name="The Broad Institute Genomics Platform"/>
            <consortium name="The Broad Institute Genome Sequencing Center for Infectious Disease"/>
            <person name="Wu L."/>
            <person name="Ma J."/>
        </authorList>
    </citation>
    <scope>NUCLEOTIDE SEQUENCE [LARGE SCALE GENOMIC DNA]</scope>
    <source>
        <strain evidence="3">KCTC 42498</strain>
    </source>
</reference>
<gene>
    <name evidence="2" type="ORF">ACFSRY_10275</name>
</gene>
<dbReference type="InterPro" id="IPR001296">
    <property type="entry name" value="Glyco_trans_1"/>
</dbReference>
<keyword evidence="2" id="KW-0328">Glycosyltransferase</keyword>
<dbReference type="Pfam" id="PF00534">
    <property type="entry name" value="Glycos_transf_1"/>
    <property type="match status" value="1"/>
</dbReference>
<dbReference type="EC" id="2.4.-.-" evidence="2"/>
<protein>
    <submittedName>
        <fullName evidence="2">Glycosyltransferase</fullName>
        <ecNumber evidence="2">2.4.-.-</ecNumber>
    </submittedName>
</protein>
<dbReference type="EMBL" id="JBHULU010000014">
    <property type="protein sequence ID" value="MFD2514252.1"/>
    <property type="molecule type" value="Genomic_DNA"/>
</dbReference>
<keyword evidence="2" id="KW-0808">Transferase</keyword>
<accession>A0ABW5IKR4</accession>
<proteinExistence type="predicted"/>
<dbReference type="GO" id="GO:0016757">
    <property type="term" value="F:glycosyltransferase activity"/>
    <property type="evidence" value="ECO:0007669"/>
    <property type="project" value="UniProtKB-KW"/>
</dbReference>
<sequence>MSKKTLFFFVGSLKVGGTEKVASVMSENLIKSGYDVKLVLLRNVIDFPVNHLREHILFLNTEKYKSKSLKIVHAFYNLWKFYFRYRPHRIISFSSELNVFLLLTLLPNQVLTIDTNLFWVRSKLYRRRIIKYIGFLPNVKKAIVPSHELRLRFKDYVPKSSFEKLVTVHNPVSFRRKKSLNLPEVIEKPYMVSVGRLDINKGFEQLMECFAEANFKTDYSLYILGSGPMEERLNKKISELGLEKKVKLLGFVKYPQTIIKNAEVLILNSNFESFGNVLVEALALGVPVISNDCDYGPREIIEHGTNGLLYDKRKEGDLTRVLEEFVNTDNLRCHLKQNTPYRIDRFNSKKITKEWIEKVLT</sequence>
<dbReference type="SUPFAM" id="SSF53756">
    <property type="entry name" value="UDP-Glycosyltransferase/glycogen phosphorylase"/>
    <property type="match status" value="1"/>
</dbReference>
<evidence type="ECO:0000313" key="3">
    <source>
        <dbReference type="Proteomes" id="UP001597544"/>
    </source>
</evidence>
<comment type="caution">
    <text evidence="2">The sequence shown here is derived from an EMBL/GenBank/DDBJ whole genome shotgun (WGS) entry which is preliminary data.</text>
</comment>
<name>A0ABW5IKR4_9BACT</name>
<keyword evidence="3" id="KW-1185">Reference proteome</keyword>
<dbReference type="PANTHER" id="PTHR12526">
    <property type="entry name" value="GLYCOSYLTRANSFERASE"/>
    <property type="match status" value="1"/>
</dbReference>
<organism evidence="2 3">
    <name type="scientific">Pontibacter locisalis</name>
    <dbReference type="NCBI Taxonomy" id="1719035"/>
    <lineage>
        <taxon>Bacteria</taxon>
        <taxon>Pseudomonadati</taxon>
        <taxon>Bacteroidota</taxon>
        <taxon>Cytophagia</taxon>
        <taxon>Cytophagales</taxon>
        <taxon>Hymenobacteraceae</taxon>
        <taxon>Pontibacter</taxon>
    </lineage>
</organism>
<evidence type="ECO:0000313" key="2">
    <source>
        <dbReference type="EMBL" id="MFD2514252.1"/>
    </source>
</evidence>
<dbReference type="Gene3D" id="3.40.50.2000">
    <property type="entry name" value="Glycogen Phosphorylase B"/>
    <property type="match status" value="2"/>
</dbReference>
<evidence type="ECO:0000259" key="1">
    <source>
        <dbReference type="Pfam" id="PF00534"/>
    </source>
</evidence>
<feature type="domain" description="Glycosyl transferase family 1" evidence="1">
    <location>
        <begin position="187"/>
        <end position="339"/>
    </location>
</feature>
<dbReference type="Proteomes" id="UP001597544">
    <property type="component" value="Unassembled WGS sequence"/>
</dbReference>